<dbReference type="AlphaFoldDB" id="A0A2S4W838"/>
<keyword evidence="2" id="KW-1185">Reference proteome</keyword>
<reference evidence="1" key="1">
    <citation type="submission" date="2017-12" db="EMBL/GenBank/DDBJ databases">
        <title>Gene loss provides genomic basis for host adaptation in cereal stripe rust fungi.</title>
        <authorList>
            <person name="Xia C."/>
        </authorList>
    </citation>
    <scope>NUCLEOTIDE SEQUENCE [LARGE SCALE GENOMIC DNA]</scope>
    <source>
        <strain evidence="1">93-210</strain>
    </source>
</reference>
<dbReference type="VEuPathDB" id="FungiDB:PSTT_00154"/>
<evidence type="ECO:0008006" key="3">
    <source>
        <dbReference type="Google" id="ProtNLM"/>
    </source>
</evidence>
<dbReference type="EMBL" id="PKSL01000001">
    <property type="protein sequence ID" value="POW17943.1"/>
    <property type="molecule type" value="Genomic_DNA"/>
</dbReference>
<dbReference type="VEuPathDB" id="FungiDB:PSHT_01456"/>
<accession>A0A2S4W838</accession>
<organism evidence="1 2">
    <name type="scientific">Puccinia striiformis</name>
    <dbReference type="NCBI Taxonomy" id="27350"/>
    <lineage>
        <taxon>Eukaryota</taxon>
        <taxon>Fungi</taxon>
        <taxon>Dikarya</taxon>
        <taxon>Basidiomycota</taxon>
        <taxon>Pucciniomycotina</taxon>
        <taxon>Pucciniomycetes</taxon>
        <taxon>Pucciniales</taxon>
        <taxon>Pucciniaceae</taxon>
        <taxon>Puccinia</taxon>
    </lineage>
</organism>
<proteinExistence type="predicted"/>
<dbReference type="Proteomes" id="UP000239156">
    <property type="component" value="Unassembled WGS sequence"/>
</dbReference>
<comment type="caution">
    <text evidence="1">The sequence shown here is derived from an EMBL/GenBank/DDBJ whole genome shotgun (WGS) entry which is preliminary data.</text>
</comment>
<dbReference type="Pfam" id="PF14223">
    <property type="entry name" value="Retrotran_gag_2"/>
    <property type="match status" value="1"/>
</dbReference>
<name>A0A2S4W838_9BASI</name>
<evidence type="ECO:0000313" key="2">
    <source>
        <dbReference type="Proteomes" id="UP000239156"/>
    </source>
</evidence>
<sequence>MLFLVLPHKSTLHLSHKLFLNMSTKTRETKILLTPTNYGIWMLSIQSKLQQIVVLSMLEDNVPVKTDANKAAILDLSEKTYHLIIVLAYVSSVYSSPTRFNGYALWHLLKSHYTGGDLASQTTALAKFNHLAFTSIAKFIPDIQLANQAINMSGCIFNDHIRVNQMLSKLPSEFQSFRDIISMGNKHHSFKAVLKKLENYVAMNNLDHKASSIATLRSVQTAMNTRSEKPNNSSGSVCEHCKTPGHCISNCWKKFPEKAPKSHQAHMTISDNANQLASQESKGDFSWFRTADGIVKSDPLELTTLVELLLIPPSYKEYEIIGSPHIATLSPFEHPQAPLEPLEFPSKKHISHLSVPRLNSPLEVKT</sequence>
<evidence type="ECO:0000313" key="1">
    <source>
        <dbReference type="EMBL" id="POW17943.1"/>
    </source>
</evidence>
<gene>
    <name evidence="1" type="ORF">PSTT_00154</name>
</gene>
<protein>
    <recommendedName>
        <fullName evidence="3">Retrotransposon Copia-like N-terminal domain-containing protein</fullName>
    </recommendedName>
</protein>